<keyword evidence="2 9" id="KW-0285">Flavoprotein</keyword>
<evidence type="ECO:0000256" key="5">
    <source>
        <dbReference type="ARBA" id="ARBA00022857"/>
    </source>
</evidence>
<accession>A0AAD7MRC4</accession>
<keyword evidence="10" id="KW-1133">Transmembrane helix</keyword>
<evidence type="ECO:0000256" key="4">
    <source>
        <dbReference type="ARBA" id="ARBA00022827"/>
    </source>
</evidence>
<evidence type="ECO:0000259" key="11">
    <source>
        <dbReference type="Pfam" id="PF01494"/>
    </source>
</evidence>
<dbReference type="GO" id="GO:0019805">
    <property type="term" value="P:quinolinate biosynthetic process"/>
    <property type="evidence" value="ECO:0007669"/>
    <property type="project" value="UniProtKB-UniRule"/>
</dbReference>
<dbReference type="PANTHER" id="PTHR46028:SF2">
    <property type="entry name" value="KYNURENINE 3-MONOOXYGENASE"/>
    <property type="match status" value="1"/>
</dbReference>
<comment type="similarity">
    <text evidence="9">Belongs to the aromatic-ring hydroxylase family. KMO subfamily.</text>
</comment>
<keyword evidence="4 9" id="KW-0274">FAD</keyword>
<keyword evidence="9" id="KW-0496">Mitochondrion</keyword>
<dbReference type="Proteomes" id="UP001215280">
    <property type="component" value="Unassembled WGS sequence"/>
</dbReference>
<evidence type="ECO:0000256" key="7">
    <source>
        <dbReference type="ARBA" id="ARBA00023033"/>
    </source>
</evidence>
<gene>
    <name evidence="9" type="primary">BNA4</name>
    <name evidence="12" type="ORF">DFH07DRAFT_850383</name>
</gene>
<dbReference type="GO" id="GO:0043420">
    <property type="term" value="P:anthranilate metabolic process"/>
    <property type="evidence" value="ECO:0007669"/>
    <property type="project" value="UniProtKB-UniRule"/>
</dbReference>
<keyword evidence="9 10" id="KW-0472">Membrane</keyword>
<evidence type="ECO:0000256" key="9">
    <source>
        <dbReference type="HAMAP-Rule" id="MF_03018"/>
    </source>
</evidence>
<dbReference type="AlphaFoldDB" id="A0AAD7MRC4"/>
<dbReference type="HAMAP" id="MF_01971">
    <property type="entry name" value="Kynurenine_monooxygenase"/>
    <property type="match status" value="1"/>
</dbReference>
<dbReference type="PANTHER" id="PTHR46028">
    <property type="entry name" value="KYNURENINE 3-MONOOXYGENASE"/>
    <property type="match status" value="1"/>
</dbReference>
<dbReference type="GO" id="GO:0071949">
    <property type="term" value="F:FAD binding"/>
    <property type="evidence" value="ECO:0007669"/>
    <property type="project" value="InterPro"/>
</dbReference>
<comment type="function">
    <text evidence="9">Catalyzes the hydroxylation of L-kynurenine (L-Kyn) to form 3-hydroxy-L-kynurenine (L-3OHKyn). Required for synthesis of quinolinic acid.</text>
</comment>
<feature type="domain" description="FAD-binding" evidence="11">
    <location>
        <begin position="12"/>
        <end position="376"/>
    </location>
</feature>
<organism evidence="12 13">
    <name type="scientific">Mycena maculata</name>
    <dbReference type="NCBI Taxonomy" id="230809"/>
    <lineage>
        <taxon>Eukaryota</taxon>
        <taxon>Fungi</taxon>
        <taxon>Dikarya</taxon>
        <taxon>Basidiomycota</taxon>
        <taxon>Agaricomycotina</taxon>
        <taxon>Agaricomycetes</taxon>
        <taxon>Agaricomycetidae</taxon>
        <taxon>Agaricales</taxon>
        <taxon>Marasmiineae</taxon>
        <taxon>Mycenaceae</taxon>
        <taxon>Mycena</taxon>
    </lineage>
</organism>
<keyword evidence="6 9" id="KW-0560">Oxidoreductase</keyword>
<comment type="subcellular location">
    <subcellularLocation>
        <location evidence="9">Mitochondrion outer membrane</location>
    </subcellularLocation>
</comment>
<evidence type="ECO:0000256" key="2">
    <source>
        <dbReference type="ARBA" id="ARBA00022630"/>
    </source>
</evidence>
<dbReference type="PRINTS" id="PR00420">
    <property type="entry name" value="RNGMNOXGNASE"/>
</dbReference>
<evidence type="ECO:0000256" key="3">
    <source>
        <dbReference type="ARBA" id="ARBA00022642"/>
    </source>
</evidence>
<dbReference type="GO" id="GO:0034354">
    <property type="term" value="P:'de novo' NAD+ biosynthetic process from L-tryptophan"/>
    <property type="evidence" value="ECO:0007669"/>
    <property type="project" value="UniProtKB-UniRule"/>
</dbReference>
<keyword evidence="9" id="KW-1000">Mitochondrion outer membrane</keyword>
<keyword evidence="5 9" id="KW-0521">NADP</keyword>
<dbReference type="GO" id="GO:0070189">
    <property type="term" value="P:kynurenine metabolic process"/>
    <property type="evidence" value="ECO:0007669"/>
    <property type="project" value="TreeGrafter"/>
</dbReference>
<comment type="cofactor">
    <cofactor evidence="1 9">
        <name>FAD</name>
        <dbReference type="ChEBI" id="CHEBI:57692"/>
    </cofactor>
</comment>
<reference evidence="12" key="1">
    <citation type="submission" date="2023-03" db="EMBL/GenBank/DDBJ databases">
        <title>Massive genome expansion in bonnet fungi (Mycena s.s.) driven by repeated elements and novel gene families across ecological guilds.</title>
        <authorList>
            <consortium name="Lawrence Berkeley National Laboratory"/>
            <person name="Harder C.B."/>
            <person name="Miyauchi S."/>
            <person name="Viragh M."/>
            <person name="Kuo A."/>
            <person name="Thoen E."/>
            <person name="Andreopoulos B."/>
            <person name="Lu D."/>
            <person name="Skrede I."/>
            <person name="Drula E."/>
            <person name="Henrissat B."/>
            <person name="Morin E."/>
            <person name="Kohler A."/>
            <person name="Barry K."/>
            <person name="LaButti K."/>
            <person name="Morin E."/>
            <person name="Salamov A."/>
            <person name="Lipzen A."/>
            <person name="Mereny Z."/>
            <person name="Hegedus B."/>
            <person name="Baldrian P."/>
            <person name="Stursova M."/>
            <person name="Weitz H."/>
            <person name="Taylor A."/>
            <person name="Grigoriev I.V."/>
            <person name="Nagy L.G."/>
            <person name="Martin F."/>
            <person name="Kauserud H."/>
        </authorList>
    </citation>
    <scope>NUCLEOTIDE SEQUENCE</scope>
    <source>
        <strain evidence="12">CBHHK188m</strain>
    </source>
</reference>
<dbReference type="GO" id="GO:0004502">
    <property type="term" value="F:kynurenine 3-monooxygenase activity"/>
    <property type="evidence" value="ECO:0007669"/>
    <property type="project" value="UniProtKB-UniRule"/>
</dbReference>
<name>A0AAD7MRC4_9AGAR</name>
<evidence type="ECO:0000256" key="6">
    <source>
        <dbReference type="ARBA" id="ARBA00023002"/>
    </source>
</evidence>
<dbReference type="GO" id="GO:0005741">
    <property type="term" value="C:mitochondrial outer membrane"/>
    <property type="evidence" value="ECO:0007669"/>
    <property type="project" value="UniProtKB-SubCell"/>
</dbReference>
<dbReference type="InterPro" id="IPR036188">
    <property type="entry name" value="FAD/NAD-bd_sf"/>
</dbReference>
<feature type="transmembrane region" description="Helical" evidence="10">
    <location>
        <begin position="466"/>
        <end position="487"/>
    </location>
</feature>
<dbReference type="InterPro" id="IPR027545">
    <property type="entry name" value="Kynurenine_monooxygenase"/>
</dbReference>
<protein>
    <recommendedName>
        <fullName evidence="9">Kynurenine 3-monooxygenase</fullName>
        <ecNumber evidence="9">1.14.13.9</ecNumber>
    </recommendedName>
    <alternativeName>
        <fullName evidence="9">Biosynthesis of nicotinic acid protein 4</fullName>
    </alternativeName>
    <alternativeName>
        <fullName evidence="9">Kynurenine 3-hydroxylase</fullName>
    </alternativeName>
</protein>
<keyword evidence="3 9" id="KW-0662">Pyridine nucleotide biosynthesis</keyword>
<evidence type="ECO:0000313" key="13">
    <source>
        <dbReference type="Proteomes" id="UP001215280"/>
    </source>
</evidence>
<dbReference type="Gene3D" id="3.50.50.60">
    <property type="entry name" value="FAD/NAD(P)-binding domain"/>
    <property type="match status" value="1"/>
</dbReference>
<evidence type="ECO:0000256" key="1">
    <source>
        <dbReference type="ARBA" id="ARBA00001974"/>
    </source>
</evidence>
<evidence type="ECO:0000313" key="12">
    <source>
        <dbReference type="EMBL" id="KAJ7729260.1"/>
    </source>
</evidence>
<comment type="catalytic activity">
    <reaction evidence="8 9">
        <text>L-kynurenine + NADPH + O2 + H(+) = 3-hydroxy-L-kynurenine + NADP(+) + H2O</text>
        <dbReference type="Rhea" id="RHEA:20545"/>
        <dbReference type="ChEBI" id="CHEBI:15377"/>
        <dbReference type="ChEBI" id="CHEBI:15378"/>
        <dbReference type="ChEBI" id="CHEBI:15379"/>
        <dbReference type="ChEBI" id="CHEBI:57783"/>
        <dbReference type="ChEBI" id="CHEBI:57959"/>
        <dbReference type="ChEBI" id="CHEBI:58125"/>
        <dbReference type="ChEBI" id="CHEBI:58349"/>
        <dbReference type="EC" id="1.14.13.9"/>
    </reaction>
</comment>
<dbReference type="GO" id="GO:0006569">
    <property type="term" value="P:L-tryptophan catabolic process"/>
    <property type="evidence" value="ECO:0007669"/>
    <property type="project" value="UniProtKB-UniRule"/>
</dbReference>
<dbReference type="EC" id="1.14.13.9" evidence="9"/>
<comment type="caution">
    <text evidence="12">The sequence shown here is derived from an EMBL/GenBank/DDBJ whole genome shotgun (WGS) entry which is preliminary data.</text>
</comment>
<evidence type="ECO:0000256" key="8">
    <source>
        <dbReference type="ARBA" id="ARBA00047818"/>
    </source>
</evidence>
<dbReference type="EMBL" id="JARJLG010000199">
    <property type="protein sequence ID" value="KAJ7729260.1"/>
    <property type="molecule type" value="Genomic_DNA"/>
</dbReference>
<keyword evidence="10" id="KW-0812">Transmembrane</keyword>
<dbReference type="Pfam" id="PF01494">
    <property type="entry name" value="FAD_binding_3"/>
    <property type="match status" value="1"/>
</dbReference>
<keyword evidence="7 9" id="KW-0503">Monooxygenase</keyword>
<dbReference type="InterPro" id="IPR002938">
    <property type="entry name" value="FAD-bd"/>
</dbReference>
<sequence length="488" mass="54798">MPLDTEASHHPKVIVVGAGPVGCVSAMALAKLGWDVTIYERRPDSRPSSLPALHTDVPKENARQRSINLTLSSRGIAAIQAIDNRIVERLLQNTVPLRARMVHYLNGNTKSQKYDVDGQCLYSIERGNLNVILLEEAGLVENIHIHFLHQVQSVDFDKNNLRIRDTASGHEFNVDFDFCIGADGSHSVIRRHLMHATQMEYSQHYLSHEYIEIKMPPLVDSCGQPSFPLDPDHLHVWPRGGFTIVAIPNKNKSFTCALFAPRSLFDTLQNPDAIATTFRTYFPDFFSLVGEKQLLLEIQRNPQSQLITTKANPYHKGCVVILGDSAHSIVPFYGQGLNCAFEDIRILSILLGQASGPISDPSVIPRVLDEYSANRHSDLLAISDLAMDNYLKLRHGVATWSYMIKRFIDNILYGLSAKRTMDNNILKQNIYGQEPSGWIPLYTMVSFRPDISYSTAKQKAERQERLLDGFGICLAVLLILSPLGFFFL</sequence>
<evidence type="ECO:0000256" key="10">
    <source>
        <dbReference type="SAM" id="Phobius"/>
    </source>
</evidence>
<proteinExistence type="inferred from homology"/>
<dbReference type="SUPFAM" id="SSF51905">
    <property type="entry name" value="FAD/NAD(P)-binding domain"/>
    <property type="match status" value="1"/>
</dbReference>
<comment type="pathway">
    <text evidence="9">Cofactor biosynthesis; NAD(+) biosynthesis; quinolinate from L-kynurenine: step 1/3.</text>
</comment>
<keyword evidence="13" id="KW-1185">Reference proteome</keyword>